<dbReference type="InterPro" id="IPR032675">
    <property type="entry name" value="LRR_dom_sf"/>
</dbReference>
<dbReference type="PANTHER" id="PTHR45617:SF181">
    <property type="entry name" value="LP04042P"/>
    <property type="match status" value="1"/>
</dbReference>
<keyword evidence="2" id="KW-0677">Repeat</keyword>
<dbReference type="InterPro" id="IPR001611">
    <property type="entry name" value="Leu-rich_rpt"/>
</dbReference>
<reference evidence="3 4" key="1">
    <citation type="submission" date="2021-06" db="EMBL/GenBank/DDBJ databases">
        <title>Caerostris extrusa draft genome.</title>
        <authorList>
            <person name="Kono N."/>
            <person name="Arakawa K."/>
        </authorList>
    </citation>
    <scope>NUCLEOTIDE SEQUENCE [LARGE SCALE GENOMIC DNA]</scope>
</reference>
<proteinExistence type="predicted"/>
<protein>
    <submittedName>
        <fullName evidence="3">Uncharacterized protein</fullName>
    </submittedName>
</protein>
<evidence type="ECO:0000313" key="3">
    <source>
        <dbReference type="EMBL" id="GIY89355.1"/>
    </source>
</evidence>
<dbReference type="SUPFAM" id="SSF52047">
    <property type="entry name" value="RNI-like"/>
    <property type="match status" value="1"/>
</dbReference>
<dbReference type="PROSITE" id="PS51450">
    <property type="entry name" value="LRR"/>
    <property type="match status" value="1"/>
</dbReference>
<evidence type="ECO:0000256" key="1">
    <source>
        <dbReference type="ARBA" id="ARBA00022614"/>
    </source>
</evidence>
<keyword evidence="1" id="KW-0433">Leucine-rich repeat</keyword>
<dbReference type="PANTHER" id="PTHR45617">
    <property type="entry name" value="LEUCINE RICH REPEAT FAMILY PROTEIN"/>
    <property type="match status" value="1"/>
</dbReference>
<dbReference type="Pfam" id="PF13855">
    <property type="entry name" value="LRR_8"/>
    <property type="match status" value="1"/>
</dbReference>
<keyword evidence="4" id="KW-1185">Reference proteome</keyword>
<gene>
    <name evidence="3" type="ORF">CEXT_741981</name>
</gene>
<comment type="caution">
    <text evidence="3">The sequence shown here is derived from an EMBL/GenBank/DDBJ whole genome shotgun (WGS) entry which is preliminary data.</text>
</comment>
<accession>A0AAV4X5T9</accession>
<dbReference type="Proteomes" id="UP001054945">
    <property type="component" value="Unassembled WGS sequence"/>
</dbReference>
<dbReference type="AlphaFoldDB" id="A0AAV4X5T9"/>
<organism evidence="3 4">
    <name type="scientific">Caerostris extrusa</name>
    <name type="common">Bark spider</name>
    <name type="synonym">Caerostris bankana</name>
    <dbReference type="NCBI Taxonomy" id="172846"/>
    <lineage>
        <taxon>Eukaryota</taxon>
        <taxon>Metazoa</taxon>
        <taxon>Ecdysozoa</taxon>
        <taxon>Arthropoda</taxon>
        <taxon>Chelicerata</taxon>
        <taxon>Arachnida</taxon>
        <taxon>Araneae</taxon>
        <taxon>Araneomorphae</taxon>
        <taxon>Entelegynae</taxon>
        <taxon>Araneoidea</taxon>
        <taxon>Araneidae</taxon>
        <taxon>Caerostris</taxon>
    </lineage>
</organism>
<dbReference type="SMART" id="SM00369">
    <property type="entry name" value="LRR_TYP"/>
    <property type="match status" value="4"/>
</dbReference>
<evidence type="ECO:0000256" key="2">
    <source>
        <dbReference type="ARBA" id="ARBA00022737"/>
    </source>
</evidence>
<evidence type="ECO:0000313" key="4">
    <source>
        <dbReference type="Proteomes" id="UP001054945"/>
    </source>
</evidence>
<dbReference type="Gene3D" id="3.80.10.10">
    <property type="entry name" value="Ribonuclease Inhibitor"/>
    <property type="match status" value="3"/>
</dbReference>
<dbReference type="InterPro" id="IPR003591">
    <property type="entry name" value="Leu-rich_rpt_typical-subtyp"/>
</dbReference>
<dbReference type="EMBL" id="BPLR01017194">
    <property type="protein sequence ID" value="GIY89355.1"/>
    <property type="molecule type" value="Genomic_DNA"/>
</dbReference>
<sequence>MFHQNFASRTTTLFRTLFAASAANHRSSVHRRKHTWQCAREMYLDHNNLTDLDSVLHPQMYNLDRLHLSHNLFVRVTENSFNGKVNSTRYILLDHCLIRGSARPDKALVNGRQPDPVPEINVFIELTRLQSLQLQDNRIRHVERNTFRFLRSVLEVLDLSKNEIGPWGAASGSCPCSPRPQSREQQDRAYVDVKHRILDTMPSVNSLLPWGPMTSQLSLLISAFCVLQGFEEGEFRGLNRLNHLNLHGNRITTLGGEVHRLVDLEYLTVSSNRIRTLAAEQIPDGLKYLNLTGGLPSQFSARSSFLST</sequence>
<name>A0AAV4X5T9_CAEEX</name>